<dbReference type="Pfam" id="PF05795">
    <property type="entry name" value="Plasmodium_Vir"/>
    <property type="match status" value="1"/>
</dbReference>
<organism evidence="2 3">
    <name type="scientific">Plasmodium ovale</name>
    <name type="common">malaria parasite P. ovale</name>
    <dbReference type="NCBI Taxonomy" id="36330"/>
    <lineage>
        <taxon>Eukaryota</taxon>
        <taxon>Sar</taxon>
        <taxon>Alveolata</taxon>
        <taxon>Apicomplexa</taxon>
        <taxon>Aconoidasida</taxon>
        <taxon>Haemosporida</taxon>
        <taxon>Plasmodiidae</taxon>
        <taxon>Plasmodium</taxon>
        <taxon>Plasmodium (Plasmodium)</taxon>
    </lineage>
</organism>
<evidence type="ECO:0000313" key="3">
    <source>
        <dbReference type="Proteomes" id="UP000243200"/>
    </source>
</evidence>
<gene>
    <name evidence="2" type="primary">PowCR01_000159500</name>
    <name evidence="2" type="ORF">POWCR01_000159500</name>
</gene>
<dbReference type="EMBL" id="FLRJ01000530">
    <property type="protein sequence ID" value="SBT73851.1"/>
    <property type="molecule type" value="Genomic_DNA"/>
</dbReference>
<proteinExistence type="predicted"/>
<dbReference type="VEuPathDB" id="PlasmoDB:PocGH01_00210400"/>
<dbReference type="AlphaFoldDB" id="A0A1C3KJ39"/>
<feature type="region of interest" description="Disordered" evidence="1">
    <location>
        <begin position="244"/>
        <end position="270"/>
    </location>
</feature>
<dbReference type="VEuPathDB" id="PlasmoDB:POWCR01_000159500"/>
<dbReference type="InterPro" id="IPR008780">
    <property type="entry name" value="Plasmodium_Vir"/>
</dbReference>
<dbReference type="Proteomes" id="UP000243200">
    <property type="component" value="Unassembled WGS sequence"/>
</dbReference>
<sequence>MEEGHNKYIYNSFNEYISNYGTFKHIQGAIRPYYESFPYNVIVEETEHTESIIRDCLRLRLYLLKFATKETCEKKNCCEYVNYLLNYYIRNYYESQKSIFKNYTSYMNDDSNHDIKELCGSKINDIDDNRYEKISKLYSGYEICEHFISNKHDSRTCSLAKSCSFAYNDIITTHPELNDVKFCKALKNFKDVLEPNKLTSTVKCDAENFNFISYPESCTELLEKSEQGSSSVDQHDRMLDGQIESKGPLDAQGDQIGDIQGDDTTSPSSLDSTVPITLVSSGMGGLLILLSFYKFTPIGQWLKLRTQRFGGITKNFDEELYELQQPTSEYDERNSEYNGYNIAYNSL</sequence>
<name>A0A1C3KJ39_PLAOA</name>
<feature type="compositionally biased region" description="Low complexity" evidence="1">
    <location>
        <begin position="252"/>
        <end position="270"/>
    </location>
</feature>
<accession>A0A1C3KJ39</accession>
<evidence type="ECO:0000256" key="1">
    <source>
        <dbReference type="SAM" id="MobiDB-lite"/>
    </source>
</evidence>
<evidence type="ECO:0000313" key="2">
    <source>
        <dbReference type="EMBL" id="SBT73851.1"/>
    </source>
</evidence>
<reference evidence="2 3" key="1">
    <citation type="submission" date="2016-06" db="EMBL/GenBank/DDBJ databases">
        <authorList>
            <consortium name="Pathogen Informatics"/>
        </authorList>
    </citation>
    <scope>NUCLEOTIDE SEQUENCE [LARGE SCALE GENOMIC DNA]</scope>
</reference>
<dbReference type="OrthoDB" id="389398at2759"/>
<protein>
    <submittedName>
        <fullName evidence="2">PIR protein</fullName>
    </submittedName>
</protein>